<dbReference type="Proteomes" id="UP001501588">
    <property type="component" value="Unassembled WGS sequence"/>
</dbReference>
<protein>
    <recommendedName>
        <fullName evidence="3">RidA family protein</fullName>
    </recommendedName>
</protein>
<dbReference type="SUPFAM" id="SSF55298">
    <property type="entry name" value="YjgF-like"/>
    <property type="match status" value="1"/>
</dbReference>
<evidence type="ECO:0000313" key="2">
    <source>
        <dbReference type="Proteomes" id="UP001501588"/>
    </source>
</evidence>
<keyword evidence="2" id="KW-1185">Reference proteome</keyword>
<gene>
    <name evidence="1" type="ORF">GCM10009416_01350</name>
</gene>
<dbReference type="RefSeq" id="WP_343893198.1">
    <property type="nucleotide sequence ID" value="NZ_BAAAFZ010000002.1"/>
</dbReference>
<sequence length="151" mass="16800">MEKRIIKAGVPETGGPFNLCVRHGDMLYVSGLPPFEEDYCAQLRAARARGEPPPPFPDLPFERQVRIVMDHLKALVEAAGSNMDCLLKVIVWLKDQRQQEAFDRIYRGYFSSAEALPTRTRMQAGRTPMDCALEVEAIGYVPQPPAATPAA</sequence>
<dbReference type="PANTHER" id="PTHR11803:SF39">
    <property type="entry name" value="2-IMINOBUTANOATE_2-IMINOPROPANOATE DEAMINASE"/>
    <property type="match status" value="1"/>
</dbReference>
<name>A0ABN1EI15_9PROT</name>
<dbReference type="InterPro" id="IPR035959">
    <property type="entry name" value="RutC-like_sf"/>
</dbReference>
<dbReference type="Gene3D" id="3.30.1330.40">
    <property type="entry name" value="RutC-like"/>
    <property type="match status" value="1"/>
</dbReference>
<evidence type="ECO:0000313" key="1">
    <source>
        <dbReference type="EMBL" id="GAA0567054.1"/>
    </source>
</evidence>
<dbReference type="CDD" id="cd00448">
    <property type="entry name" value="YjgF_YER057c_UK114_family"/>
    <property type="match status" value="1"/>
</dbReference>
<accession>A0ABN1EI15</accession>
<dbReference type="InterPro" id="IPR006175">
    <property type="entry name" value="YjgF/YER057c/UK114"/>
</dbReference>
<proteinExistence type="predicted"/>
<evidence type="ECO:0008006" key="3">
    <source>
        <dbReference type="Google" id="ProtNLM"/>
    </source>
</evidence>
<comment type="caution">
    <text evidence="1">The sequence shown here is derived from an EMBL/GenBank/DDBJ whole genome shotgun (WGS) entry which is preliminary data.</text>
</comment>
<dbReference type="Pfam" id="PF01042">
    <property type="entry name" value="Ribonuc_L-PSP"/>
    <property type="match status" value="1"/>
</dbReference>
<organism evidence="1 2">
    <name type="scientific">Craurococcus roseus</name>
    <dbReference type="NCBI Taxonomy" id="77585"/>
    <lineage>
        <taxon>Bacteria</taxon>
        <taxon>Pseudomonadati</taxon>
        <taxon>Pseudomonadota</taxon>
        <taxon>Alphaproteobacteria</taxon>
        <taxon>Acetobacterales</taxon>
        <taxon>Acetobacteraceae</taxon>
        <taxon>Craurococcus</taxon>
    </lineage>
</organism>
<dbReference type="EMBL" id="BAAAFZ010000002">
    <property type="protein sequence ID" value="GAA0567054.1"/>
    <property type="molecule type" value="Genomic_DNA"/>
</dbReference>
<reference evidence="1 2" key="1">
    <citation type="journal article" date="2019" name="Int. J. Syst. Evol. Microbiol.">
        <title>The Global Catalogue of Microorganisms (GCM) 10K type strain sequencing project: providing services to taxonomists for standard genome sequencing and annotation.</title>
        <authorList>
            <consortium name="The Broad Institute Genomics Platform"/>
            <consortium name="The Broad Institute Genome Sequencing Center for Infectious Disease"/>
            <person name="Wu L."/>
            <person name="Ma J."/>
        </authorList>
    </citation>
    <scope>NUCLEOTIDE SEQUENCE [LARGE SCALE GENOMIC DNA]</scope>
    <source>
        <strain evidence="1 2">JCM 9933</strain>
    </source>
</reference>
<dbReference type="PANTHER" id="PTHR11803">
    <property type="entry name" value="2-IMINOBUTANOATE/2-IMINOPROPANOATE DEAMINASE RIDA"/>
    <property type="match status" value="1"/>
</dbReference>